<dbReference type="SUPFAM" id="SSF54928">
    <property type="entry name" value="RNA-binding domain, RBD"/>
    <property type="match status" value="1"/>
</dbReference>
<keyword evidence="1 2" id="KW-0694">RNA-binding</keyword>
<name>A0A8K0IFD3_COCNU</name>
<accession>A0A8K0IFD3</accession>
<dbReference type="OrthoDB" id="431169at2759"/>
<gene>
    <name evidence="5" type="ORF">COCNU_07G006760</name>
</gene>
<dbReference type="SMART" id="SM00360">
    <property type="entry name" value="RRM"/>
    <property type="match status" value="1"/>
</dbReference>
<evidence type="ECO:0000313" key="6">
    <source>
        <dbReference type="Proteomes" id="UP000797356"/>
    </source>
</evidence>
<feature type="compositionally biased region" description="Basic and acidic residues" evidence="3">
    <location>
        <begin position="1"/>
        <end position="11"/>
    </location>
</feature>
<dbReference type="InterPro" id="IPR012677">
    <property type="entry name" value="Nucleotide-bd_a/b_plait_sf"/>
</dbReference>
<dbReference type="GO" id="GO:0003723">
    <property type="term" value="F:RNA binding"/>
    <property type="evidence" value="ECO:0007669"/>
    <property type="project" value="UniProtKB-UniRule"/>
</dbReference>
<dbReference type="CDD" id="cd21618">
    <property type="entry name" value="RRM_AtNSRA_like"/>
    <property type="match status" value="1"/>
</dbReference>
<comment type="caution">
    <text evidence="5">The sequence shown here is derived from an EMBL/GenBank/DDBJ whole genome shotgun (WGS) entry which is preliminary data.</text>
</comment>
<dbReference type="AlphaFoldDB" id="A0A8K0IFD3"/>
<proteinExistence type="predicted"/>
<organism evidence="5 6">
    <name type="scientific">Cocos nucifera</name>
    <name type="common">Coconut palm</name>
    <dbReference type="NCBI Taxonomy" id="13894"/>
    <lineage>
        <taxon>Eukaryota</taxon>
        <taxon>Viridiplantae</taxon>
        <taxon>Streptophyta</taxon>
        <taxon>Embryophyta</taxon>
        <taxon>Tracheophyta</taxon>
        <taxon>Spermatophyta</taxon>
        <taxon>Magnoliopsida</taxon>
        <taxon>Liliopsida</taxon>
        <taxon>Arecaceae</taxon>
        <taxon>Arecoideae</taxon>
        <taxon>Cocoseae</taxon>
        <taxon>Attaleinae</taxon>
        <taxon>Cocos</taxon>
    </lineage>
</organism>
<dbReference type="PANTHER" id="PTHR10501">
    <property type="entry name" value="U1 SMALL NUCLEAR RIBONUCLEOPROTEIN A/U2 SMALL NUCLEAR RIBONUCLEOPROTEIN B"/>
    <property type="match status" value="1"/>
</dbReference>
<evidence type="ECO:0000256" key="3">
    <source>
        <dbReference type="SAM" id="MobiDB-lite"/>
    </source>
</evidence>
<keyword evidence="6" id="KW-1185">Reference proteome</keyword>
<dbReference type="InterPro" id="IPR000504">
    <property type="entry name" value="RRM_dom"/>
</dbReference>
<evidence type="ECO:0000259" key="4">
    <source>
        <dbReference type="PROSITE" id="PS50102"/>
    </source>
</evidence>
<dbReference type="Pfam" id="PF00076">
    <property type="entry name" value="RRM_1"/>
    <property type="match status" value="1"/>
</dbReference>
<feature type="region of interest" description="Disordered" evidence="3">
    <location>
        <begin position="1"/>
        <end position="37"/>
    </location>
</feature>
<protein>
    <submittedName>
        <fullName evidence="5">RNA-binding protein 1</fullName>
    </submittedName>
</protein>
<dbReference type="Proteomes" id="UP000797356">
    <property type="component" value="Chromosome 7"/>
</dbReference>
<evidence type="ECO:0000313" key="5">
    <source>
        <dbReference type="EMBL" id="KAG1354564.1"/>
    </source>
</evidence>
<dbReference type="InterPro" id="IPR035979">
    <property type="entry name" value="RBD_domain_sf"/>
</dbReference>
<evidence type="ECO:0000256" key="2">
    <source>
        <dbReference type="PROSITE-ProRule" id="PRU00176"/>
    </source>
</evidence>
<feature type="domain" description="RRM" evidence="4">
    <location>
        <begin position="131"/>
        <end position="217"/>
    </location>
</feature>
<sequence length="230" mass="25158">MTDDHWKHGDALPHASAAQAPLQVPMKRPRSDHGDVPGGLEYVGYHPHEEGRVGCHVIRDTKSIDAAYERYLRNRQIVLYGGGESVRPVAGGMGGRPVDDMHMMGVGVMDGQSVGYGSGRSEMPLPPDASSTLYVEGLPANCTRREVSHIFRPFAGFREIRLVNKDSRFPGGDPFVLCFVDFSNPSQAAAALDALQGYKFDMLDQDSANLRLQFARFPGPRSAGRPRGSY</sequence>
<dbReference type="EMBL" id="CM017878">
    <property type="protein sequence ID" value="KAG1354564.1"/>
    <property type="molecule type" value="Genomic_DNA"/>
</dbReference>
<dbReference type="Gene3D" id="3.30.70.330">
    <property type="match status" value="1"/>
</dbReference>
<dbReference type="PROSITE" id="PS50102">
    <property type="entry name" value="RRM"/>
    <property type="match status" value="1"/>
</dbReference>
<evidence type="ECO:0000256" key="1">
    <source>
        <dbReference type="ARBA" id="ARBA00022884"/>
    </source>
</evidence>
<reference evidence="5" key="2">
    <citation type="submission" date="2019-07" db="EMBL/GenBank/DDBJ databases">
        <authorList>
            <person name="Yang Y."/>
            <person name="Bocs S."/>
            <person name="Baudouin L."/>
        </authorList>
    </citation>
    <scope>NUCLEOTIDE SEQUENCE</scope>
    <source>
        <tissue evidence="5">Spear leaf of Hainan Tall coconut</tissue>
    </source>
</reference>
<reference evidence="5" key="1">
    <citation type="journal article" date="2017" name="Gigascience">
        <title>The genome draft of coconut (Cocos nucifera).</title>
        <authorList>
            <person name="Xiao Y."/>
            <person name="Xu P."/>
            <person name="Fan H."/>
            <person name="Baudouin L."/>
            <person name="Xia W."/>
            <person name="Bocs S."/>
            <person name="Xu J."/>
            <person name="Li Q."/>
            <person name="Guo A."/>
            <person name="Zhou L."/>
            <person name="Li J."/>
            <person name="Wu Y."/>
            <person name="Ma Z."/>
            <person name="Armero A."/>
            <person name="Issali A.E."/>
            <person name="Liu N."/>
            <person name="Peng M."/>
            <person name="Yang Y."/>
        </authorList>
    </citation>
    <scope>NUCLEOTIDE SEQUENCE</scope>
    <source>
        <tissue evidence="5">Spear leaf of Hainan Tall coconut</tissue>
    </source>
</reference>